<dbReference type="Proteomes" id="UP000004968">
    <property type="component" value="Unassembled WGS sequence"/>
</dbReference>
<feature type="transmembrane region" description="Helical" evidence="1">
    <location>
        <begin position="246"/>
        <end position="265"/>
    </location>
</feature>
<evidence type="ECO:0000313" key="4">
    <source>
        <dbReference type="Proteomes" id="UP000004968"/>
    </source>
</evidence>
<sequence length="644" mass="71296">MMRGEKVMQRSNHFRFAFILLLLVISGITSSICLLLYQYDNKYTAPGPASAYGSMEVEAETLNGQGVIWLVDGWEFYGGLLLTPADFRSNMPAPDRYLFAGQQGGFESVTGNPHGSASYRLTIKLPKQTQTYSLYLPELRSSCRLYVNGVERLALGEISPEHYKAETAEKIVPFEAAGEVELLLAVSDFSGAYGGLTYPPALGTPDSIHDMTTVRLNLRTALLTMTALFGVISLLIGIANPQNSLTGLYALYCLTFLGFTCYPVAKTLFPAFGGLYFVENLSFCAMILMIFILQRRLFTLETPVNTFGIAFGGLVCVVCIFYHLFLPQASLTMLLSYSRLISLYKSISAALLTGSTIWMLLRRSDETAHHAKFLLCGIVIFDCTLIMDRFLPLYEPIYSGWFLEISSLCMVLLIGAILLQEIYIRTAASLRLEETIRLTGQNLAMQKEQHQTMIEAIAGERTFRHDLRQHISVLHEFAERDDMDSLKQYFDQLEGRLPANYAGVFCENAAVDAILRHYKTNAESAGIEFSAAVQVAEGMPISDVDLCVIFGNCLENALEACKRQTDHKKYVMVSAGTSVGVFAITVENSFNGSLRRSGAGFFSSKQSRIGIGTASVQAIAKKYNGKATFKSDDNKFQALIVLHL</sequence>
<reference evidence="3 4" key="1">
    <citation type="submission" date="2010-01" db="EMBL/GenBank/DDBJ databases">
        <authorList>
            <person name="Weinstock G."/>
            <person name="Sodergren E."/>
            <person name="Clifton S."/>
            <person name="Fulton L."/>
            <person name="Fulton B."/>
            <person name="Courtney L."/>
            <person name="Fronick C."/>
            <person name="Harrison M."/>
            <person name="Strong C."/>
            <person name="Farmer C."/>
            <person name="Delahaunty K."/>
            <person name="Markovic C."/>
            <person name="Hall O."/>
            <person name="Minx P."/>
            <person name="Tomlinson C."/>
            <person name="Mitreva M."/>
            <person name="Nelson J."/>
            <person name="Hou S."/>
            <person name="Wollam A."/>
            <person name="Pepin K.H."/>
            <person name="Johnson M."/>
            <person name="Bhonagiri V."/>
            <person name="Nash W.E."/>
            <person name="Warren W."/>
            <person name="Chinwalla A."/>
            <person name="Mardis E.R."/>
            <person name="Wilson R.K."/>
        </authorList>
    </citation>
    <scope>NUCLEOTIDE SEQUENCE [LARGE SCALE GENOMIC DNA]</scope>
    <source>
        <strain evidence="3 4">DSM 13479</strain>
    </source>
</reference>
<dbReference type="PANTHER" id="PTHR40448:SF1">
    <property type="entry name" value="TWO-COMPONENT SENSOR HISTIDINE KINASE"/>
    <property type="match status" value="1"/>
</dbReference>
<dbReference type="GO" id="GO:0042802">
    <property type="term" value="F:identical protein binding"/>
    <property type="evidence" value="ECO:0007669"/>
    <property type="project" value="TreeGrafter"/>
</dbReference>
<keyword evidence="1" id="KW-0812">Transmembrane</keyword>
<feature type="transmembrane region" description="Helical" evidence="1">
    <location>
        <begin position="337"/>
        <end position="361"/>
    </location>
</feature>
<dbReference type="InterPro" id="IPR032834">
    <property type="entry name" value="NatK-like_C"/>
</dbReference>
<comment type="caution">
    <text evidence="3">The sequence shown here is derived from an EMBL/GenBank/DDBJ whole genome shotgun (WGS) entry which is preliminary data.</text>
</comment>
<evidence type="ECO:0000259" key="2">
    <source>
        <dbReference type="Pfam" id="PF14501"/>
    </source>
</evidence>
<dbReference type="Pfam" id="PF14501">
    <property type="entry name" value="HATPase_c_5"/>
    <property type="match status" value="1"/>
</dbReference>
<evidence type="ECO:0000256" key="1">
    <source>
        <dbReference type="SAM" id="Phobius"/>
    </source>
</evidence>
<organism evidence="3 4">
    <name type="scientific">Hungatella hathewayi DSM 13479</name>
    <dbReference type="NCBI Taxonomy" id="566550"/>
    <lineage>
        <taxon>Bacteria</taxon>
        <taxon>Bacillati</taxon>
        <taxon>Bacillota</taxon>
        <taxon>Clostridia</taxon>
        <taxon>Lachnospirales</taxon>
        <taxon>Lachnospiraceae</taxon>
        <taxon>Hungatella</taxon>
    </lineage>
</organism>
<dbReference type="EMBL" id="ACIO01000781">
    <property type="protein sequence ID" value="EFC95293.1"/>
    <property type="molecule type" value="Genomic_DNA"/>
</dbReference>
<keyword evidence="1" id="KW-1133">Transmembrane helix</keyword>
<proteinExistence type="predicted"/>
<name>D3ASB4_9FIRM</name>
<feature type="transmembrane region" description="Helical" evidence="1">
    <location>
        <begin position="221"/>
        <end position="239"/>
    </location>
</feature>
<feature type="domain" description="Sensor histidine kinase NatK-like C-terminal" evidence="2">
    <location>
        <begin position="544"/>
        <end position="641"/>
    </location>
</feature>
<feature type="transmembrane region" description="Helical" evidence="1">
    <location>
        <begin position="271"/>
        <end position="292"/>
    </location>
</feature>
<dbReference type="InterPro" id="IPR036890">
    <property type="entry name" value="HATPase_C_sf"/>
</dbReference>
<dbReference type="CDD" id="cd16935">
    <property type="entry name" value="HATPase_AgrC-ComD-like"/>
    <property type="match status" value="1"/>
</dbReference>
<keyword evidence="1" id="KW-0472">Membrane</keyword>
<feature type="transmembrane region" description="Helical" evidence="1">
    <location>
        <begin position="304"/>
        <end position="325"/>
    </location>
</feature>
<dbReference type="PANTHER" id="PTHR40448">
    <property type="entry name" value="TWO-COMPONENT SENSOR HISTIDINE KINASE"/>
    <property type="match status" value="1"/>
</dbReference>
<protein>
    <recommendedName>
        <fullName evidence="2">Sensor histidine kinase NatK-like C-terminal domain-containing protein</fullName>
    </recommendedName>
</protein>
<evidence type="ECO:0000313" key="3">
    <source>
        <dbReference type="EMBL" id="EFC95293.1"/>
    </source>
</evidence>
<dbReference type="AlphaFoldDB" id="D3ASB4"/>
<dbReference type="Gene3D" id="3.30.565.10">
    <property type="entry name" value="Histidine kinase-like ATPase, C-terminal domain"/>
    <property type="match status" value="1"/>
</dbReference>
<gene>
    <name evidence="3" type="ORF">CLOSTHATH_06522</name>
</gene>
<dbReference type="HOGENOM" id="CLU_020211_10_0_9"/>
<feature type="transmembrane region" description="Helical" evidence="1">
    <location>
        <begin position="397"/>
        <end position="419"/>
    </location>
</feature>
<accession>D3ASB4</accession>
<dbReference type="SUPFAM" id="SSF55874">
    <property type="entry name" value="ATPase domain of HSP90 chaperone/DNA topoisomerase II/histidine kinase"/>
    <property type="match status" value="1"/>
</dbReference>